<dbReference type="InterPro" id="IPR021190">
    <property type="entry name" value="Pept_M10A"/>
</dbReference>
<keyword evidence="3" id="KW-0645">Protease</keyword>
<dbReference type="Pfam" id="PF00413">
    <property type="entry name" value="Peptidase_M10"/>
    <property type="match status" value="1"/>
</dbReference>
<dbReference type="PIRSF" id="PIRSF001191">
    <property type="entry name" value="Peptidase_M10A_matrix"/>
    <property type="match status" value="1"/>
</dbReference>
<feature type="region of interest" description="Disordered" evidence="11">
    <location>
        <begin position="113"/>
        <end position="135"/>
    </location>
</feature>
<reference evidence="14 15" key="1">
    <citation type="submission" date="2023-09" db="EMBL/GenBank/DDBJ databases">
        <title>Nesidiocoris tenuis whole genome shotgun sequence.</title>
        <authorList>
            <person name="Shibata T."/>
            <person name="Shimoda M."/>
            <person name="Kobayashi T."/>
            <person name="Uehara T."/>
        </authorList>
    </citation>
    <scope>NUCLEOTIDE SEQUENCE [LARGE SCALE GENOMIC DNA]</scope>
    <source>
        <strain evidence="14 15">Japan</strain>
    </source>
</reference>
<keyword evidence="8 14" id="KW-0482">Metalloprotease</keyword>
<evidence type="ECO:0000256" key="4">
    <source>
        <dbReference type="ARBA" id="ARBA00022723"/>
    </source>
</evidence>
<keyword evidence="12" id="KW-0732">Signal</keyword>
<feature type="domain" description="Peptidase metallopeptidase" evidence="13">
    <location>
        <begin position="145"/>
        <end position="311"/>
    </location>
</feature>
<evidence type="ECO:0000256" key="12">
    <source>
        <dbReference type="SAM" id="SignalP"/>
    </source>
</evidence>
<keyword evidence="4" id="KW-0479">Metal-binding</keyword>
<dbReference type="SMART" id="SM00235">
    <property type="entry name" value="ZnMc"/>
    <property type="match status" value="1"/>
</dbReference>
<dbReference type="CDD" id="cd00094">
    <property type="entry name" value="HX"/>
    <property type="match status" value="1"/>
</dbReference>
<dbReference type="InterPro" id="IPR006026">
    <property type="entry name" value="Peptidase_Metallo"/>
</dbReference>
<feature type="region of interest" description="Disordered" evidence="11">
    <location>
        <begin position="320"/>
        <end position="404"/>
    </location>
</feature>
<evidence type="ECO:0000256" key="9">
    <source>
        <dbReference type="ARBA" id="ARBA00023145"/>
    </source>
</evidence>
<dbReference type="PANTHER" id="PTHR10201">
    <property type="entry name" value="MATRIX METALLOPROTEINASE"/>
    <property type="match status" value="1"/>
</dbReference>
<evidence type="ECO:0000259" key="13">
    <source>
        <dbReference type="SMART" id="SM00235"/>
    </source>
</evidence>
<accession>A0ABN7ASE2</accession>
<dbReference type="Pfam" id="PF00045">
    <property type="entry name" value="Hemopexin"/>
    <property type="match status" value="3"/>
</dbReference>
<dbReference type="SMART" id="SM00120">
    <property type="entry name" value="HX"/>
    <property type="match status" value="4"/>
</dbReference>
<protein>
    <submittedName>
        <fullName evidence="14">Matrix metalloproteinase</fullName>
    </submittedName>
</protein>
<evidence type="ECO:0000313" key="14">
    <source>
        <dbReference type="EMBL" id="BES95127.1"/>
    </source>
</evidence>
<dbReference type="InterPro" id="IPR036375">
    <property type="entry name" value="Hemopexin-like_dom_sf"/>
</dbReference>
<keyword evidence="7" id="KW-0862">Zinc</keyword>
<evidence type="ECO:0000256" key="8">
    <source>
        <dbReference type="ARBA" id="ARBA00023049"/>
    </source>
</evidence>
<feature type="repeat" description="Hemopexin" evidence="10">
    <location>
        <begin position="639"/>
        <end position="684"/>
    </location>
</feature>
<dbReference type="SUPFAM" id="SSF47090">
    <property type="entry name" value="PGBD-like"/>
    <property type="match status" value="1"/>
</dbReference>
<sequence length="684" mass="79725">MLRERFFSLLLIAAAVARVDRKVPIPSPLISTAPQSIEFLKKYGYLAGSSGGDLEALYDEKSVESAIREAQVFGGLKQTGILDKDTLKLFGSKRCGLPDVLRNGSSFFGQADHEHNNDLRHHHHHHDRKPLHDERHRRSKRFVLSGTSWKKRHLKYYIANTPAAIPDDVVSREIQTALNKWGDYGNLRFSRTDDPIKAEISMGFYSGQHGDPSPFDGRGNVLAHAFYPMPQAGWGLGGDIHFDSDENWSVGPTNDPFKDTVDFPTVALHEMGHSLGLMHSAKPGSVMNPYYTGRNALGDDDVRAMYDLYASKNLESIHPTVEEERRRQDERRRNEEEWRRREYEARTQEERRKHEERRRTEERQNDDASQTSEEDKRREEFRRRKAEEDRKEQERKNREEERRREQAKWEEDKRRYELEVERRRQEEKLIQERRQEARRQEEMRRRYEEERRRREEERRRMGFSTTPSGTTGPPTTRKPTSVASGSNARDEDDGCTGKFDTVAYLRGEIFITKGKMLWRLSGPGRVQNGYPAEIRQFFHLLPDDVTKIDSMYQRERDSSLIMFSGRSYWVFDGYVFSGPRPIRDYGLTEDVSRVDAVTSRNGTVLVFSGGRYWKVDGSRVPLSQRTTPQPISAALSGLPDSLDAALDYKGVTYFFKDDRFWAMERESNSPMLQRDRASDFWLRC</sequence>
<evidence type="ECO:0000256" key="11">
    <source>
        <dbReference type="SAM" id="MobiDB-lite"/>
    </source>
</evidence>
<evidence type="ECO:0000313" key="15">
    <source>
        <dbReference type="Proteomes" id="UP001307889"/>
    </source>
</evidence>
<dbReference type="InterPro" id="IPR024079">
    <property type="entry name" value="MetalloPept_cat_dom_sf"/>
</dbReference>
<feature type="region of interest" description="Disordered" evidence="11">
    <location>
        <begin position="433"/>
        <end position="496"/>
    </location>
</feature>
<dbReference type="InterPro" id="IPR002477">
    <property type="entry name" value="Peptidoglycan-bd-like"/>
</dbReference>
<feature type="compositionally biased region" description="Basic residues" evidence="11">
    <location>
        <begin position="120"/>
        <end position="129"/>
    </location>
</feature>
<dbReference type="Proteomes" id="UP001307889">
    <property type="component" value="Chromosome 6"/>
</dbReference>
<evidence type="ECO:0000256" key="2">
    <source>
        <dbReference type="ARBA" id="ARBA00010370"/>
    </source>
</evidence>
<dbReference type="Pfam" id="PF01471">
    <property type="entry name" value="PG_binding_1"/>
    <property type="match status" value="1"/>
</dbReference>
<comment type="cofactor">
    <cofactor evidence="1">
        <name>Zn(2+)</name>
        <dbReference type="ChEBI" id="CHEBI:29105"/>
    </cofactor>
</comment>
<feature type="compositionally biased region" description="Low complexity" evidence="11">
    <location>
        <begin position="462"/>
        <end position="481"/>
    </location>
</feature>
<dbReference type="InterPro" id="IPR001818">
    <property type="entry name" value="Pept_M10_metallopeptidase"/>
</dbReference>
<dbReference type="InterPro" id="IPR018487">
    <property type="entry name" value="Hemopexin-like_repeat"/>
</dbReference>
<dbReference type="Gene3D" id="2.110.10.10">
    <property type="entry name" value="Hemopexin-like domain"/>
    <property type="match status" value="1"/>
</dbReference>
<keyword evidence="9" id="KW-0865">Zymogen</keyword>
<dbReference type="InterPro" id="IPR000585">
    <property type="entry name" value="Hemopexin-like_dom"/>
</dbReference>
<evidence type="ECO:0000256" key="3">
    <source>
        <dbReference type="ARBA" id="ARBA00022670"/>
    </source>
</evidence>
<dbReference type="CDD" id="cd04278">
    <property type="entry name" value="ZnMc_MMP"/>
    <property type="match status" value="1"/>
</dbReference>
<evidence type="ECO:0000256" key="7">
    <source>
        <dbReference type="ARBA" id="ARBA00022833"/>
    </source>
</evidence>
<dbReference type="InterPro" id="IPR033739">
    <property type="entry name" value="M10A_MMP"/>
</dbReference>
<dbReference type="PROSITE" id="PS51642">
    <property type="entry name" value="HEMOPEXIN_2"/>
    <property type="match status" value="4"/>
</dbReference>
<keyword evidence="6" id="KW-0378">Hydrolase</keyword>
<feature type="chain" id="PRO_5046609829" evidence="12">
    <location>
        <begin position="18"/>
        <end position="684"/>
    </location>
</feature>
<dbReference type="PANTHER" id="PTHR10201:SF169">
    <property type="entry name" value="MATRIX METALLOPROTEINASE-16-LIKE PROTEIN"/>
    <property type="match status" value="1"/>
</dbReference>
<name>A0ABN7ASE2_9HEMI</name>
<dbReference type="InterPro" id="IPR036365">
    <property type="entry name" value="PGBD-like_sf"/>
</dbReference>
<feature type="compositionally biased region" description="Basic and acidic residues" evidence="11">
    <location>
        <begin position="373"/>
        <end position="404"/>
    </location>
</feature>
<keyword evidence="5" id="KW-0677">Repeat</keyword>
<evidence type="ECO:0000256" key="10">
    <source>
        <dbReference type="PROSITE-ProRule" id="PRU01011"/>
    </source>
</evidence>
<feature type="signal peptide" evidence="12">
    <location>
        <begin position="1"/>
        <end position="17"/>
    </location>
</feature>
<feature type="repeat" description="Hemopexin" evidence="10">
    <location>
        <begin position="591"/>
        <end position="638"/>
    </location>
</feature>
<dbReference type="SUPFAM" id="SSF55486">
    <property type="entry name" value="Metalloproteases ('zincins'), catalytic domain"/>
    <property type="match status" value="1"/>
</dbReference>
<evidence type="ECO:0000256" key="1">
    <source>
        <dbReference type="ARBA" id="ARBA00001947"/>
    </source>
</evidence>
<dbReference type="PRINTS" id="PR00138">
    <property type="entry name" value="MATRIXIN"/>
</dbReference>
<organism evidence="14 15">
    <name type="scientific">Nesidiocoris tenuis</name>
    <dbReference type="NCBI Taxonomy" id="355587"/>
    <lineage>
        <taxon>Eukaryota</taxon>
        <taxon>Metazoa</taxon>
        <taxon>Ecdysozoa</taxon>
        <taxon>Arthropoda</taxon>
        <taxon>Hexapoda</taxon>
        <taxon>Insecta</taxon>
        <taxon>Pterygota</taxon>
        <taxon>Neoptera</taxon>
        <taxon>Paraneoptera</taxon>
        <taxon>Hemiptera</taxon>
        <taxon>Heteroptera</taxon>
        <taxon>Panheteroptera</taxon>
        <taxon>Cimicomorpha</taxon>
        <taxon>Miridae</taxon>
        <taxon>Dicyphina</taxon>
        <taxon>Nesidiocoris</taxon>
    </lineage>
</organism>
<dbReference type="SUPFAM" id="SSF50923">
    <property type="entry name" value="Hemopexin-like domain"/>
    <property type="match status" value="1"/>
</dbReference>
<feature type="repeat" description="Hemopexin" evidence="10">
    <location>
        <begin position="496"/>
        <end position="541"/>
    </location>
</feature>
<dbReference type="GO" id="GO:0008237">
    <property type="term" value="F:metallopeptidase activity"/>
    <property type="evidence" value="ECO:0007669"/>
    <property type="project" value="UniProtKB-KW"/>
</dbReference>
<dbReference type="Gene3D" id="3.40.390.10">
    <property type="entry name" value="Collagenase (Catalytic Domain)"/>
    <property type="match status" value="1"/>
</dbReference>
<gene>
    <name evidence="14" type="ORF">NTJ_07936</name>
</gene>
<dbReference type="EMBL" id="AP028914">
    <property type="protein sequence ID" value="BES95127.1"/>
    <property type="molecule type" value="Genomic_DNA"/>
</dbReference>
<comment type="similarity">
    <text evidence="2">Belongs to the peptidase M10A family.</text>
</comment>
<keyword evidence="15" id="KW-1185">Reference proteome</keyword>
<evidence type="ECO:0000256" key="5">
    <source>
        <dbReference type="ARBA" id="ARBA00022737"/>
    </source>
</evidence>
<feature type="repeat" description="Hemopexin" evidence="10">
    <location>
        <begin position="545"/>
        <end position="589"/>
    </location>
</feature>
<proteinExistence type="inferred from homology"/>
<feature type="compositionally biased region" description="Basic and acidic residues" evidence="11">
    <location>
        <begin position="320"/>
        <end position="366"/>
    </location>
</feature>
<feature type="compositionally biased region" description="Basic and acidic residues" evidence="11">
    <location>
        <begin position="433"/>
        <end position="460"/>
    </location>
</feature>
<evidence type="ECO:0000256" key="6">
    <source>
        <dbReference type="ARBA" id="ARBA00022801"/>
    </source>
</evidence>